<keyword evidence="3" id="KW-1185">Reference proteome</keyword>
<evidence type="ECO:0000313" key="3">
    <source>
        <dbReference type="Proteomes" id="UP001169217"/>
    </source>
</evidence>
<accession>A0ABQ9PAK4</accession>
<name>A0ABQ9PAK4_9PEZI</name>
<dbReference type="Proteomes" id="UP001169217">
    <property type="component" value="Unassembled WGS sequence"/>
</dbReference>
<feature type="region of interest" description="Disordered" evidence="1">
    <location>
        <begin position="1"/>
        <end position="47"/>
    </location>
</feature>
<protein>
    <submittedName>
        <fullName evidence="2">Uncharacterized protein</fullName>
    </submittedName>
</protein>
<proteinExistence type="predicted"/>
<gene>
    <name evidence="2" type="ORF">CLIM01_13498</name>
</gene>
<evidence type="ECO:0000313" key="2">
    <source>
        <dbReference type="EMBL" id="KAK0369143.1"/>
    </source>
</evidence>
<feature type="compositionally biased region" description="Low complexity" evidence="1">
    <location>
        <begin position="17"/>
        <end position="39"/>
    </location>
</feature>
<reference evidence="2" key="1">
    <citation type="submission" date="2023-04" db="EMBL/GenBank/DDBJ databases">
        <title>Colletotrichum limetticola genome sequence.</title>
        <authorList>
            <person name="Baroncelli R."/>
        </authorList>
    </citation>
    <scope>NUCLEOTIDE SEQUENCE</scope>
    <source>
        <strain evidence="2">KLA-Anderson</strain>
    </source>
</reference>
<dbReference type="EMBL" id="JARUPT010000699">
    <property type="protein sequence ID" value="KAK0369143.1"/>
    <property type="molecule type" value="Genomic_DNA"/>
</dbReference>
<evidence type="ECO:0000256" key="1">
    <source>
        <dbReference type="SAM" id="MobiDB-lite"/>
    </source>
</evidence>
<sequence length="173" mass="19019">MLSELGRMCEQPLESKTTTTTTTTRAQTTQPSQPKAKPPKQADARHNNVKCHGEGRKMSNIRLQNGINSFCKNIGSDVGVQARDLDGRAAAGQQQLLSGSKKEYIKPFSVQEEISFSFEVLCGCSWTFSMDECTRYFKTPVDSCNCGGENGKQGGYGSNNCLRWKTDPNSSAY</sequence>
<comment type="caution">
    <text evidence="2">The sequence shown here is derived from an EMBL/GenBank/DDBJ whole genome shotgun (WGS) entry which is preliminary data.</text>
</comment>
<organism evidence="2 3">
    <name type="scientific">Colletotrichum limetticola</name>
    <dbReference type="NCBI Taxonomy" id="1209924"/>
    <lineage>
        <taxon>Eukaryota</taxon>
        <taxon>Fungi</taxon>
        <taxon>Dikarya</taxon>
        <taxon>Ascomycota</taxon>
        <taxon>Pezizomycotina</taxon>
        <taxon>Sordariomycetes</taxon>
        <taxon>Hypocreomycetidae</taxon>
        <taxon>Glomerellales</taxon>
        <taxon>Glomerellaceae</taxon>
        <taxon>Colletotrichum</taxon>
        <taxon>Colletotrichum acutatum species complex</taxon>
    </lineage>
</organism>